<evidence type="ECO:0000313" key="1">
    <source>
        <dbReference type="EMBL" id="SFV33926.1"/>
    </source>
</evidence>
<keyword evidence="2" id="KW-1185">Reference proteome</keyword>
<gene>
    <name evidence="1" type="ORF">SAMN04488557_2156</name>
</gene>
<dbReference type="AlphaFoldDB" id="A0A1I7NHA6"/>
<dbReference type="EMBL" id="FPCH01000002">
    <property type="protein sequence ID" value="SFV33926.1"/>
    <property type="molecule type" value="Genomic_DNA"/>
</dbReference>
<accession>A0A1I7NHA6</accession>
<sequence length="323" mass="35213">MRRVIAVLGLALIVVLPALALAKPMKEKPVKPFQSSQELLKWINDYRKNPEPRRAPEAVKAMSAQGAIREVDQAGVYIGFVAGVLGSNPEMADDLISKMFPLPPEDQVLIVKAIAYSGLPRWRDTMAKFVERMPARKVLIDKYMFGDKPTLTSISIKDDATVIDLNWGYYFATGWEAPIRRIVGALELSLDKDKVELLTIGAMAKWTLAQNASRNDDLLLLLKKISSDSDPKVRKPLTEVIEAAETLELTKLRKDALASIDELKAKGPESLRNYNWWGQTGQTVFALGCVAAAATGMGVAGIPCVVGGAASTAALKYFAPASD</sequence>
<dbReference type="Proteomes" id="UP000199423">
    <property type="component" value="Unassembled WGS sequence"/>
</dbReference>
<name>A0A1I7NHA6_9HYPH</name>
<organism evidence="1 2">
    <name type="scientific">Hyphomicrobium facile</name>
    <dbReference type="NCBI Taxonomy" id="51670"/>
    <lineage>
        <taxon>Bacteria</taxon>
        <taxon>Pseudomonadati</taxon>
        <taxon>Pseudomonadota</taxon>
        <taxon>Alphaproteobacteria</taxon>
        <taxon>Hyphomicrobiales</taxon>
        <taxon>Hyphomicrobiaceae</taxon>
        <taxon>Hyphomicrobium</taxon>
    </lineage>
</organism>
<proteinExistence type="predicted"/>
<dbReference type="OrthoDB" id="8189383at2"/>
<protein>
    <submittedName>
        <fullName evidence="1">Uncharacterized protein</fullName>
    </submittedName>
</protein>
<dbReference type="RefSeq" id="WP_092867673.1">
    <property type="nucleotide sequence ID" value="NZ_FPCH01000002.1"/>
</dbReference>
<evidence type="ECO:0000313" key="2">
    <source>
        <dbReference type="Proteomes" id="UP000199423"/>
    </source>
</evidence>
<reference evidence="2" key="1">
    <citation type="submission" date="2016-10" db="EMBL/GenBank/DDBJ databases">
        <authorList>
            <person name="Varghese N."/>
            <person name="Submissions S."/>
        </authorList>
    </citation>
    <scope>NUCLEOTIDE SEQUENCE [LARGE SCALE GENOMIC DNA]</scope>
    <source>
        <strain evidence="2">DSM 1565</strain>
    </source>
</reference>